<keyword evidence="6" id="KW-0175">Coiled coil</keyword>
<evidence type="ECO:0000256" key="7">
    <source>
        <dbReference type="ARBA" id="ARBA00023212"/>
    </source>
</evidence>
<evidence type="ECO:0000313" key="11">
    <source>
        <dbReference type="Proteomes" id="UP000007819"/>
    </source>
</evidence>
<dbReference type="PANTHER" id="PTHR14885">
    <property type="entry name" value="CILIA- AND FLAGELLA-ASSOCIATED PROTEIN 43-RELATED"/>
    <property type="match status" value="1"/>
</dbReference>
<evidence type="ECO:0000256" key="9">
    <source>
        <dbReference type="SAM" id="MobiDB-lite"/>
    </source>
</evidence>
<feature type="region of interest" description="Disordered" evidence="9">
    <location>
        <begin position="725"/>
        <end position="751"/>
    </location>
</feature>
<accession>A0A8R2NRR8</accession>
<comment type="subcellular location">
    <subcellularLocation>
        <location evidence="1">Cell projection</location>
        <location evidence="1">Cilium</location>
    </subcellularLocation>
    <subcellularLocation>
        <location evidence="2">Cytoplasm</location>
        <location evidence="2">Cytoskeleton</location>
    </subcellularLocation>
</comment>
<keyword evidence="11" id="KW-1185">Reference proteome</keyword>
<feature type="compositionally biased region" description="Basic and acidic residues" evidence="9">
    <location>
        <begin position="827"/>
        <end position="858"/>
    </location>
</feature>
<proteinExistence type="predicted"/>
<feature type="region of interest" description="Disordered" evidence="9">
    <location>
        <begin position="376"/>
        <end position="398"/>
    </location>
</feature>
<keyword evidence="7" id="KW-0206">Cytoskeleton</keyword>
<protein>
    <submittedName>
        <fullName evidence="10">Uncharacterized protein</fullName>
    </submittedName>
</protein>
<feature type="compositionally biased region" description="Polar residues" evidence="9">
    <location>
        <begin position="739"/>
        <end position="751"/>
    </location>
</feature>
<dbReference type="OrthoDB" id="6614438at2759"/>
<organism evidence="10 11">
    <name type="scientific">Acyrthosiphon pisum</name>
    <name type="common">Pea aphid</name>
    <dbReference type="NCBI Taxonomy" id="7029"/>
    <lineage>
        <taxon>Eukaryota</taxon>
        <taxon>Metazoa</taxon>
        <taxon>Ecdysozoa</taxon>
        <taxon>Arthropoda</taxon>
        <taxon>Hexapoda</taxon>
        <taxon>Insecta</taxon>
        <taxon>Pterygota</taxon>
        <taxon>Neoptera</taxon>
        <taxon>Paraneoptera</taxon>
        <taxon>Hemiptera</taxon>
        <taxon>Sternorrhyncha</taxon>
        <taxon>Aphidomorpha</taxon>
        <taxon>Aphidoidea</taxon>
        <taxon>Aphididae</taxon>
        <taxon>Macrosiphini</taxon>
        <taxon>Acyrthosiphon</taxon>
    </lineage>
</organism>
<evidence type="ECO:0000256" key="5">
    <source>
        <dbReference type="ARBA" id="ARBA00022737"/>
    </source>
</evidence>
<reference evidence="11" key="1">
    <citation type="submission" date="2010-06" db="EMBL/GenBank/DDBJ databases">
        <authorList>
            <person name="Jiang H."/>
            <person name="Abraham K."/>
            <person name="Ali S."/>
            <person name="Alsbrooks S.L."/>
            <person name="Anim B.N."/>
            <person name="Anosike U.S."/>
            <person name="Attaway T."/>
            <person name="Bandaranaike D.P."/>
            <person name="Battles P.K."/>
            <person name="Bell S.N."/>
            <person name="Bell A.V."/>
            <person name="Beltran B."/>
            <person name="Bickham C."/>
            <person name="Bustamante Y."/>
            <person name="Caleb T."/>
            <person name="Canada A."/>
            <person name="Cardenas V."/>
            <person name="Carter K."/>
            <person name="Chacko J."/>
            <person name="Chandrabose M.N."/>
            <person name="Chavez D."/>
            <person name="Chavez A."/>
            <person name="Chen L."/>
            <person name="Chu H.-S."/>
            <person name="Claassen K.J."/>
            <person name="Cockrell R."/>
            <person name="Collins M."/>
            <person name="Cooper J.A."/>
            <person name="Cree A."/>
            <person name="Curry S.M."/>
            <person name="Da Y."/>
            <person name="Dao M.D."/>
            <person name="Das B."/>
            <person name="Davila M.-L."/>
            <person name="Davy-Carroll L."/>
            <person name="Denson S."/>
            <person name="Dinh H."/>
            <person name="Ebong V.E."/>
            <person name="Edwards J.R."/>
            <person name="Egan A."/>
            <person name="El-Daye J."/>
            <person name="Escobedo L."/>
            <person name="Fernandez S."/>
            <person name="Fernando P.R."/>
            <person name="Flagg N."/>
            <person name="Forbes L.D."/>
            <person name="Fowler R.G."/>
            <person name="Fu Q."/>
            <person name="Gabisi R.A."/>
            <person name="Ganer J."/>
            <person name="Garbino Pronczuk A."/>
            <person name="Garcia R.M."/>
            <person name="Garner T."/>
            <person name="Garrett T.E."/>
            <person name="Gonzalez D.A."/>
            <person name="Hamid H."/>
            <person name="Hawkins E.S."/>
            <person name="Hirani K."/>
            <person name="Hogues M.E."/>
            <person name="Hollins B."/>
            <person name="Hsiao C.-H."/>
            <person name="Jabil R."/>
            <person name="James M.L."/>
            <person name="Jhangiani S.N."/>
            <person name="Johnson B."/>
            <person name="Johnson Q."/>
            <person name="Joshi V."/>
            <person name="Kalu J.B."/>
            <person name="Kam C."/>
            <person name="Kashfia A."/>
            <person name="Keebler J."/>
            <person name="Kisamo H."/>
            <person name="Kovar C.L."/>
            <person name="Lago L.A."/>
            <person name="Lai C.-Y."/>
            <person name="Laidlaw J."/>
            <person name="Lara F."/>
            <person name="Le T.-K."/>
            <person name="Lee S.L."/>
            <person name="Legall F.H."/>
            <person name="Lemon S.J."/>
            <person name="Lewis L.R."/>
            <person name="Li B."/>
            <person name="Liu Y."/>
            <person name="Liu Y.-S."/>
            <person name="Lopez J."/>
            <person name="Lozado R.J."/>
            <person name="Lu J."/>
            <person name="Madu R.C."/>
            <person name="Maheshwari M."/>
            <person name="Maheshwari R."/>
            <person name="Malloy K."/>
            <person name="Martinez E."/>
            <person name="Mathew T."/>
            <person name="Mercado I.C."/>
            <person name="Mercado C."/>
            <person name="Meyer B."/>
            <person name="Montgomery K."/>
            <person name="Morgan M.B."/>
            <person name="Munidasa M."/>
            <person name="Nazareth L.V."/>
            <person name="Nelson J."/>
            <person name="Ng B.M."/>
            <person name="Nguyen N.B."/>
            <person name="Nguyen P.Q."/>
            <person name="Nguyen T."/>
            <person name="Obregon M."/>
            <person name="Okwuonu G.O."/>
            <person name="Onwere C.G."/>
            <person name="Orozco G."/>
            <person name="Parra A."/>
            <person name="Patel S."/>
            <person name="Patil S."/>
            <person name="Perez A."/>
            <person name="Perez Y."/>
            <person name="Pham C."/>
            <person name="Primus E.L."/>
            <person name="Pu L.-L."/>
            <person name="Puazo M."/>
            <person name="Qin X."/>
            <person name="Quiroz J.B."/>
            <person name="Reese J."/>
            <person name="Richards S."/>
            <person name="Rives C.M."/>
            <person name="Robberts R."/>
            <person name="Ruiz S.J."/>
            <person name="Ruiz M.J."/>
            <person name="Santibanez J."/>
            <person name="Schneider B.W."/>
            <person name="Sisson I."/>
            <person name="Smith M."/>
            <person name="Sodergren E."/>
            <person name="Song X.-Z."/>
            <person name="Song B.B."/>
            <person name="Summersgill H."/>
            <person name="Thelus R."/>
            <person name="Thornton R.D."/>
            <person name="Trejos Z.Y."/>
            <person name="Usmani K."/>
            <person name="Vattathil S."/>
            <person name="Villasana D."/>
            <person name="Walker D.L."/>
            <person name="Wang S."/>
            <person name="Wang K."/>
            <person name="White C.S."/>
            <person name="Williams A.C."/>
            <person name="Williamson J."/>
            <person name="Wilson K."/>
            <person name="Woghiren I.O."/>
            <person name="Woodworth J.R."/>
            <person name="Worley K.C."/>
            <person name="Wright R.A."/>
            <person name="Wu W."/>
            <person name="Young L."/>
            <person name="Zhang L."/>
            <person name="Zhang J."/>
            <person name="Zhu Y."/>
            <person name="Muzny D.M."/>
            <person name="Weinstock G."/>
            <person name="Gibbs R.A."/>
        </authorList>
    </citation>
    <scope>NUCLEOTIDE SEQUENCE [LARGE SCALE GENOMIC DNA]</scope>
    <source>
        <strain evidence="11">LSR1</strain>
    </source>
</reference>
<reference evidence="10" key="2">
    <citation type="submission" date="2022-06" db="UniProtKB">
        <authorList>
            <consortium name="EnsemblMetazoa"/>
        </authorList>
    </citation>
    <scope>IDENTIFICATION</scope>
</reference>
<evidence type="ECO:0000256" key="3">
    <source>
        <dbReference type="ARBA" id="ARBA00022490"/>
    </source>
</evidence>
<feature type="region of interest" description="Disordered" evidence="9">
    <location>
        <begin position="825"/>
        <end position="858"/>
    </location>
</feature>
<dbReference type="RefSeq" id="XP_029344284.1">
    <property type="nucleotide sequence ID" value="XM_029488424.1"/>
</dbReference>
<dbReference type="PANTHER" id="PTHR14885:SF3">
    <property type="entry name" value="CILIA- AND FLAGELLA-ASSOCIATED PROTEIN 44"/>
    <property type="match status" value="1"/>
</dbReference>
<evidence type="ECO:0000256" key="4">
    <source>
        <dbReference type="ARBA" id="ARBA00022574"/>
    </source>
</evidence>
<keyword evidence="8" id="KW-0966">Cell projection</keyword>
<dbReference type="EnsemblMetazoa" id="XM_029488424.1">
    <property type="protein sequence ID" value="XP_029344284.1"/>
    <property type="gene ID" value="LOC103307783"/>
</dbReference>
<dbReference type="Proteomes" id="UP000007819">
    <property type="component" value="Chromosome A1"/>
</dbReference>
<keyword evidence="3" id="KW-0963">Cytoplasm</keyword>
<evidence type="ECO:0000256" key="1">
    <source>
        <dbReference type="ARBA" id="ARBA00004138"/>
    </source>
</evidence>
<evidence type="ECO:0000256" key="8">
    <source>
        <dbReference type="ARBA" id="ARBA00023273"/>
    </source>
</evidence>
<dbReference type="GO" id="GO:0005856">
    <property type="term" value="C:cytoskeleton"/>
    <property type="evidence" value="ECO:0007669"/>
    <property type="project" value="UniProtKB-SubCell"/>
</dbReference>
<dbReference type="GeneID" id="103307783"/>
<dbReference type="AlphaFoldDB" id="A0A8R2NRR8"/>
<keyword evidence="4" id="KW-0853">WD repeat</keyword>
<sequence length="858" mass="100701">MLLRLEEIKDSNSVRRRGSAVLNKGAHNQIHNVSESEIFLRNVLEEYPSLPKKIQSAIDRFAARRDFENQEILKIQNMYNNKPDDNNIEEEALLDNAWDTIGYLNLKTGLDFKLTESEIITMEDKFEQYINVKKEACNLKTNFNENVLGLRLRKISLIHDYKQFKFDACMIQKEFNDSEITTPSNFPEVVMDESIDPSLIDPFEPIGHWDPTDLILKPGNSHELTHLEIIMQNMRKEQLKYRHMHLHETMLTKINMFDDDLMELDKMRKDVKLRIKFLDLLALTLEEELIILNDFDLVEDEYSHSVYIKTGLQNDKVNQIQSIREEIKYLNDIINTKTNMLIDIQHTFDMEIRNDGFAKHLKKIFKKKLKVPKLKSDDADDTLSSSSSDGSDESDPEFINESAESFTAMSRVVVFDERVLPSGCDPKLFNITLELRSKRYEIEQTIEDNKKKLDVLNTRLSLTYEEFDAIENELKQNINELEAYRIKKQLKLNDVKTTIVLNKSQMTKAKLLKSCILLYGNVMQDLTNRVMELKKEEKEIIYTLKNEKVVAKQFRTEITKMENILKSYKIAIKDEMIKKFKIETDWNFLDEMEMTIINYMIIKSKSKAKDTKERFVREIRLLENKISCQTELIIDLLKWNTFKIKTLKDVCGNINKIRQCLMEQKKIKIKLQKLTMESSFTIELNTIKRTYDTLLKRKQDISEKINMYKCKGKMFPPLVKQSHTKSIQSQPVNDRSLATPVTPQEGSEESWTINEEPLTYNMEFNVEPKKLTFSKQSLSRLTKQSSHFDSFENVDEGYKTKKWTTYYDDEVIPLTETVEDFAEYNDFSERAETQNSSSDDKESNGSHNNIHDDNKPKN</sequence>
<evidence type="ECO:0000256" key="2">
    <source>
        <dbReference type="ARBA" id="ARBA00004245"/>
    </source>
</evidence>
<keyword evidence="5" id="KW-0677">Repeat</keyword>
<evidence type="ECO:0000313" key="10">
    <source>
        <dbReference type="EnsemblMetazoa" id="XP_029344284.1"/>
    </source>
</evidence>
<evidence type="ECO:0000256" key="6">
    <source>
        <dbReference type="ARBA" id="ARBA00023054"/>
    </source>
</evidence>
<name>A0A8R2NRR8_ACYPI</name>
<dbReference type="GO" id="GO:0005929">
    <property type="term" value="C:cilium"/>
    <property type="evidence" value="ECO:0007669"/>
    <property type="project" value="UniProtKB-SubCell"/>
</dbReference>